<accession>A0A0H4IHD6</accession>
<gene>
    <name evidence="1" type="ORF">ABA45_09035</name>
</gene>
<dbReference type="InterPro" id="IPR010865">
    <property type="entry name" value="DUF1499"/>
</dbReference>
<dbReference type="KEGG" id="mpq:ABA45_09035"/>
<proteinExistence type="predicted"/>
<name>A0A0H4IHD6_9GAMM</name>
<dbReference type="EMBL" id="CP011494">
    <property type="protein sequence ID" value="AKO54287.1"/>
    <property type="molecule type" value="Genomic_DNA"/>
</dbReference>
<sequence length="94" mass="10550">MAEPLSQSSWALIRAVAIELPGASLNSARFGYADITCRSDLLGYPDYLELLVDSDKQHLDVRSQSLIGFYDLGVNRRRVELLRSRLIERGIAIN</sequence>
<dbReference type="PATRIC" id="fig|330734.3.peg.1898"/>
<reference evidence="1 2" key="1">
    <citation type="submission" date="2015-05" db="EMBL/GenBank/DDBJ databases">
        <title>Complete genome of Marinobacter psychrophilus strain 20041T isolated from sea-ice of the Canadian Basin.</title>
        <authorList>
            <person name="Song L."/>
            <person name="Ren L."/>
            <person name="Yu Y."/>
            <person name="Wang X."/>
        </authorList>
    </citation>
    <scope>NUCLEOTIDE SEQUENCE [LARGE SCALE GENOMIC DNA]</scope>
    <source>
        <strain evidence="1 2">20041</strain>
    </source>
</reference>
<dbReference type="Pfam" id="PF07386">
    <property type="entry name" value="DUF1499"/>
    <property type="match status" value="1"/>
</dbReference>
<dbReference type="Proteomes" id="UP000036406">
    <property type="component" value="Chromosome"/>
</dbReference>
<keyword evidence="2" id="KW-1185">Reference proteome</keyword>
<dbReference type="AlphaFoldDB" id="A0A0H4IHD6"/>
<protein>
    <recommendedName>
        <fullName evidence="3">DUF1499 domain-containing protein</fullName>
    </recommendedName>
</protein>
<evidence type="ECO:0000313" key="2">
    <source>
        <dbReference type="Proteomes" id="UP000036406"/>
    </source>
</evidence>
<organism evidence="1 2">
    <name type="scientific">Marinobacter psychrophilus</name>
    <dbReference type="NCBI Taxonomy" id="330734"/>
    <lineage>
        <taxon>Bacteria</taxon>
        <taxon>Pseudomonadati</taxon>
        <taxon>Pseudomonadota</taxon>
        <taxon>Gammaproteobacteria</taxon>
        <taxon>Pseudomonadales</taxon>
        <taxon>Marinobacteraceae</taxon>
        <taxon>Marinobacter</taxon>
    </lineage>
</organism>
<evidence type="ECO:0000313" key="1">
    <source>
        <dbReference type="EMBL" id="AKO54287.1"/>
    </source>
</evidence>
<evidence type="ECO:0008006" key="3">
    <source>
        <dbReference type="Google" id="ProtNLM"/>
    </source>
</evidence>